<evidence type="ECO:0000259" key="2">
    <source>
        <dbReference type="Pfam" id="PF03372"/>
    </source>
</evidence>
<protein>
    <recommendedName>
        <fullName evidence="2">Endonuclease/exonuclease/phosphatase domain-containing protein</fullName>
    </recommendedName>
</protein>
<dbReference type="EMBL" id="HBIP01023770">
    <property type="protein sequence ID" value="CAE0499167.1"/>
    <property type="molecule type" value="Transcribed_RNA"/>
</dbReference>
<evidence type="ECO:0000313" key="3">
    <source>
        <dbReference type="EMBL" id="CAE0499167.1"/>
    </source>
</evidence>
<dbReference type="PANTHER" id="PTHR12121:SF100">
    <property type="entry name" value="POLY(A)-SPECIFIC RIBONUCLEASE"/>
    <property type="match status" value="1"/>
</dbReference>
<dbReference type="InterPro" id="IPR036691">
    <property type="entry name" value="Endo/exonu/phosph_ase_sf"/>
</dbReference>
<organism evidence="3">
    <name type="scientific">Dunaliella tertiolecta</name>
    <name type="common">Green alga</name>
    <dbReference type="NCBI Taxonomy" id="3047"/>
    <lineage>
        <taxon>Eukaryota</taxon>
        <taxon>Viridiplantae</taxon>
        <taxon>Chlorophyta</taxon>
        <taxon>core chlorophytes</taxon>
        <taxon>Chlorophyceae</taxon>
        <taxon>CS clade</taxon>
        <taxon>Chlamydomonadales</taxon>
        <taxon>Dunaliellaceae</taxon>
        <taxon>Dunaliella</taxon>
    </lineage>
</organism>
<dbReference type="Pfam" id="PF03372">
    <property type="entry name" value="Exo_endo_phos"/>
    <property type="match status" value="1"/>
</dbReference>
<accession>A0A7S3R1S3</accession>
<dbReference type="SUPFAM" id="SSF56219">
    <property type="entry name" value="DNase I-like"/>
    <property type="match status" value="1"/>
</dbReference>
<reference evidence="3" key="1">
    <citation type="submission" date="2021-01" db="EMBL/GenBank/DDBJ databases">
        <authorList>
            <person name="Corre E."/>
            <person name="Pelletier E."/>
            <person name="Niang G."/>
            <person name="Scheremetjew M."/>
            <person name="Finn R."/>
            <person name="Kale V."/>
            <person name="Holt S."/>
            <person name="Cochrane G."/>
            <person name="Meng A."/>
            <person name="Brown T."/>
            <person name="Cohen L."/>
        </authorList>
    </citation>
    <scope>NUCLEOTIDE SEQUENCE</scope>
    <source>
        <strain evidence="3">CCMP1320</strain>
    </source>
</reference>
<gene>
    <name evidence="3" type="ORF">DTER00134_LOCUS14240</name>
</gene>
<evidence type="ECO:0000256" key="1">
    <source>
        <dbReference type="SAM" id="MobiDB-lite"/>
    </source>
</evidence>
<feature type="region of interest" description="Disordered" evidence="1">
    <location>
        <begin position="256"/>
        <end position="280"/>
    </location>
</feature>
<name>A0A7S3R1S3_DUNTE</name>
<proteinExistence type="predicted"/>
<sequence>MMANKAAAPKHGSFRCLSYNILANKYAVGGWHNYCPAPALAWPYRWNLIKMQLSRPWDIVCLQEVEQQFFFDDLQPFMNSMGLQGWHYTKQEGRDAEGVAMFYNSSSFRCRASKQVCLADCLPNSGTTNSTDNLKDDGPSPPGIEALDVLQRQRASAIIALLEHIATGHSLVAACTHLFWDPRWPDVKALQAALLCQQLAPWAQGPQPVPIVLGGDFNSLWRKYKPDAFDAVIPTVPHNFLTSGVYKLLSEGELPTSHHDHPVTRRPATAAAGQPKSSPSAMCTAPLTSSGIHFQSVYLAACGKEPDITTRTATFSGCLDYIWITPHELNVLDVIPVEDQGPIPNSQNASDHLPIGATLAFKS</sequence>
<dbReference type="PANTHER" id="PTHR12121">
    <property type="entry name" value="CARBON CATABOLITE REPRESSOR PROTEIN 4"/>
    <property type="match status" value="1"/>
</dbReference>
<feature type="domain" description="Endonuclease/exonuclease/phosphatase" evidence="2">
    <location>
        <begin position="17"/>
        <end position="352"/>
    </location>
</feature>
<dbReference type="Gene3D" id="3.60.10.10">
    <property type="entry name" value="Endonuclease/exonuclease/phosphatase"/>
    <property type="match status" value="1"/>
</dbReference>
<dbReference type="InterPro" id="IPR005135">
    <property type="entry name" value="Endo/exonuclease/phosphatase"/>
</dbReference>
<dbReference type="InterPro" id="IPR050410">
    <property type="entry name" value="CCR4/nocturin_mRNA_transcr"/>
</dbReference>
<dbReference type="GO" id="GO:0000175">
    <property type="term" value="F:3'-5'-RNA exonuclease activity"/>
    <property type="evidence" value="ECO:0007669"/>
    <property type="project" value="TreeGrafter"/>
</dbReference>
<dbReference type="AlphaFoldDB" id="A0A7S3R1S3"/>